<evidence type="ECO:0000256" key="4">
    <source>
        <dbReference type="PROSITE-ProRule" id="PRU00134"/>
    </source>
</evidence>
<dbReference type="GO" id="GO:0005634">
    <property type="term" value="C:nucleus"/>
    <property type="evidence" value="ECO:0007669"/>
    <property type="project" value="TreeGrafter"/>
</dbReference>
<dbReference type="GO" id="GO:0005737">
    <property type="term" value="C:cytoplasm"/>
    <property type="evidence" value="ECO:0007669"/>
    <property type="project" value="InterPro"/>
</dbReference>
<evidence type="ECO:0000256" key="3">
    <source>
        <dbReference type="ARBA" id="ARBA00022833"/>
    </source>
</evidence>
<keyword evidence="3" id="KW-0862">Zinc</keyword>
<dbReference type="AlphaFoldDB" id="A0A8J2KIR7"/>
<dbReference type="InterPro" id="IPR007320">
    <property type="entry name" value="PDCD2_C"/>
</dbReference>
<gene>
    <name evidence="6" type="ORF">AFUS01_LOCUS26277</name>
</gene>
<dbReference type="PROSITE" id="PS50865">
    <property type="entry name" value="ZF_MYND_2"/>
    <property type="match status" value="1"/>
</dbReference>
<accession>A0A8J2KIR7</accession>
<evidence type="ECO:0000259" key="5">
    <source>
        <dbReference type="PROSITE" id="PS50865"/>
    </source>
</evidence>
<dbReference type="EMBL" id="CAJVCH010348277">
    <property type="protein sequence ID" value="CAG7815610.1"/>
    <property type="molecule type" value="Genomic_DNA"/>
</dbReference>
<evidence type="ECO:0000256" key="1">
    <source>
        <dbReference type="ARBA" id="ARBA00022723"/>
    </source>
</evidence>
<feature type="domain" description="MYND-type" evidence="5">
    <location>
        <begin position="145"/>
        <end position="182"/>
    </location>
</feature>
<dbReference type="Pfam" id="PF04194">
    <property type="entry name" value="PDCD2_C"/>
    <property type="match status" value="1"/>
</dbReference>
<dbReference type="OrthoDB" id="443682at2759"/>
<dbReference type="GO" id="GO:0008270">
    <property type="term" value="F:zinc ion binding"/>
    <property type="evidence" value="ECO:0007669"/>
    <property type="project" value="UniProtKB-KW"/>
</dbReference>
<keyword evidence="2 4" id="KW-0863">Zinc-finger</keyword>
<evidence type="ECO:0000313" key="6">
    <source>
        <dbReference type="EMBL" id="CAG7815610.1"/>
    </source>
</evidence>
<dbReference type="PANTHER" id="PTHR12298:SF4">
    <property type="entry name" value="PROGRAMMED CELL DEATH PROTEIN 2"/>
    <property type="match status" value="1"/>
</dbReference>
<dbReference type="Proteomes" id="UP000708208">
    <property type="component" value="Unassembled WGS sequence"/>
</dbReference>
<dbReference type="PANTHER" id="PTHR12298">
    <property type="entry name" value="PCDC2 PROGRAMMED CELL DEATH PROTEIN 2 -RELATED"/>
    <property type="match status" value="1"/>
</dbReference>
<keyword evidence="1" id="KW-0479">Metal-binding</keyword>
<dbReference type="InterPro" id="IPR002893">
    <property type="entry name" value="Znf_MYND"/>
</dbReference>
<sequence>MSRNKNRRQETVKEKPVELGFIEEIDELWRLSSAYFSSKFGGSPSWLDLKDLPKPSEIKCGSCDGPTKFLLQIYAPLESEETFHRSIFLFVCPKPHCCVEKNSNKNWVAFRSQLKRQNEFYSSEPPPEDDSLADIIPEKFGTKLCRICGAQGPLSCGGCHKVNYCGKEHQTLDWKEGHKGECTDADFNPTHENQRKGYFYKESEIVIDKEVIPKAKSKAKSEKQRLEEYEKFVSEGQLGTLSDVSNADLQEAASYKSDKAFNKFRKRVQYQPDQILRYDRGGDPLWVSADKTMEKSDIPPCPLCEGPRVFEFQVMPQLLNHVGQDGVEGSLDWGTVVVYTCEKSCNSGPSYKPEFVWQQDFKEVDV</sequence>
<reference evidence="6" key="1">
    <citation type="submission" date="2021-06" db="EMBL/GenBank/DDBJ databases">
        <authorList>
            <person name="Hodson N. C."/>
            <person name="Mongue J. A."/>
            <person name="Jaron S. K."/>
        </authorList>
    </citation>
    <scope>NUCLEOTIDE SEQUENCE</scope>
</reference>
<organism evidence="6 7">
    <name type="scientific">Allacma fusca</name>
    <dbReference type="NCBI Taxonomy" id="39272"/>
    <lineage>
        <taxon>Eukaryota</taxon>
        <taxon>Metazoa</taxon>
        <taxon>Ecdysozoa</taxon>
        <taxon>Arthropoda</taxon>
        <taxon>Hexapoda</taxon>
        <taxon>Collembola</taxon>
        <taxon>Symphypleona</taxon>
        <taxon>Sminthuridae</taxon>
        <taxon>Allacma</taxon>
    </lineage>
</organism>
<dbReference type="Pfam" id="PF01753">
    <property type="entry name" value="zf-MYND"/>
    <property type="match status" value="1"/>
</dbReference>
<evidence type="ECO:0000256" key="2">
    <source>
        <dbReference type="ARBA" id="ARBA00022771"/>
    </source>
</evidence>
<comment type="caution">
    <text evidence="6">The sequence shown here is derived from an EMBL/GenBank/DDBJ whole genome shotgun (WGS) entry which is preliminary data.</text>
</comment>
<protein>
    <recommendedName>
        <fullName evidence="5">MYND-type domain-containing protein</fullName>
    </recommendedName>
</protein>
<keyword evidence="7" id="KW-1185">Reference proteome</keyword>
<name>A0A8J2KIR7_9HEXA</name>
<proteinExistence type="predicted"/>
<evidence type="ECO:0000313" key="7">
    <source>
        <dbReference type="Proteomes" id="UP000708208"/>
    </source>
</evidence>
<dbReference type="PROSITE" id="PS01360">
    <property type="entry name" value="ZF_MYND_1"/>
    <property type="match status" value="1"/>
</dbReference>